<evidence type="ECO:0000313" key="2">
    <source>
        <dbReference type="Proteomes" id="UP000197638"/>
    </source>
</evidence>
<dbReference type="Proteomes" id="UP000197638">
    <property type="component" value="Chromosome"/>
</dbReference>
<sequence length="167" mass="19601">MVELQGFHGTNKFSFEQIKKFGFRTCEKGWFGSGVYFYKDSVENAFKWSKKKYENNNCVIEINLKIEDKFIFDVTDANGKDSKKFHEIRKNLIEQMKNTGNSATVSNKNFDNVVFNYISKNLKKQVVVANSFTYDEYEIQTRIPNGVEMCIMEKRIIVLKDLKEVEK</sequence>
<evidence type="ECO:0008006" key="3">
    <source>
        <dbReference type="Google" id="ProtNLM"/>
    </source>
</evidence>
<accession>A0A241Q2N2</accession>
<reference evidence="1 2" key="1">
    <citation type="submission" date="2017-06" db="EMBL/GenBank/DDBJ databases">
        <title>Genome sequencing of Fusobacterium nucleatum subsp. polymorphum KCOM 1275 (=ChDC F310).</title>
        <authorList>
            <person name="Kook J.-K."/>
            <person name="Park S.-N."/>
            <person name="Lim Y.K."/>
            <person name="Roh H."/>
        </authorList>
    </citation>
    <scope>NUCLEOTIDE SEQUENCE [LARGE SCALE GENOMIC DNA]</scope>
    <source>
        <strain evidence="1 2">KCOM 1275</strain>
    </source>
</reference>
<gene>
    <name evidence="1" type="ORF">CBG61_09210</name>
</gene>
<dbReference type="SUPFAM" id="SSF56399">
    <property type="entry name" value="ADP-ribosylation"/>
    <property type="match status" value="1"/>
</dbReference>
<protein>
    <recommendedName>
        <fullName evidence="3">DUF3990 domain-containing protein</fullName>
    </recommendedName>
</protein>
<name>A0A241Q2N2_FUSNP</name>
<proteinExistence type="predicted"/>
<evidence type="ECO:0000313" key="1">
    <source>
        <dbReference type="EMBL" id="ASG29051.1"/>
    </source>
</evidence>
<dbReference type="AlphaFoldDB" id="A0A241Q2N2"/>
<organism evidence="1 2">
    <name type="scientific">Fusobacterium nucleatum subsp. polymorphum</name>
    <name type="common">Fusobacterium polymorphum</name>
    <dbReference type="NCBI Taxonomy" id="76857"/>
    <lineage>
        <taxon>Bacteria</taxon>
        <taxon>Fusobacteriati</taxon>
        <taxon>Fusobacteriota</taxon>
        <taxon>Fusobacteriia</taxon>
        <taxon>Fusobacteriales</taxon>
        <taxon>Fusobacteriaceae</taxon>
        <taxon>Fusobacterium</taxon>
    </lineage>
</organism>
<dbReference type="EMBL" id="CP022123">
    <property type="protein sequence ID" value="ASG29051.1"/>
    <property type="molecule type" value="Genomic_DNA"/>
</dbReference>
<dbReference type="RefSeq" id="WP_088765276.1">
    <property type="nucleotide sequence ID" value="NZ_CP022123.1"/>
</dbReference>